<dbReference type="EMBL" id="MT141641">
    <property type="protein sequence ID" value="QJA68704.1"/>
    <property type="molecule type" value="Genomic_DNA"/>
</dbReference>
<gene>
    <name evidence="1" type="ORF">MM415A05889_0007</name>
</gene>
<accession>A0A6M3JF54</accession>
<reference evidence="1" key="1">
    <citation type="submission" date="2020-03" db="EMBL/GenBank/DDBJ databases">
        <title>The deep terrestrial virosphere.</title>
        <authorList>
            <person name="Holmfeldt K."/>
            <person name="Nilsson E."/>
            <person name="Simone D."/>
            <person name="Lopez-Fernandez M."/>
            <person name="Wu X."/>
            <person name="de Brujin I."/>
            <person name="Lundin D."/>
            <person name="Andersson A."/>
            <person name="Bertilsson S."/>
            <person name="Dopson M."/>
        </authorList>
    </citation>
    <scope>NUCLEOTIDE SEQUENCE</scope>
    <source>
        <strain evidence="1">MM415A05889</strain>
    </source>
</reference>
<sequence>MELTCIACTEGTASDGNPCSVCGGDGVGTLTDSAFRNYLDQWVLHGRVWNEILTALGDIFNKCNDIKEKVDEIKAVVDEL</sequence>
<evidence type="ECO:0000313" key="1">
    <source>
        <dbReference type="EMBL" id="QJA68704.1"/>
    </source>
</evidence>
<dbReference type="AlphaFoldDB" id="A0A6M3JF54"/>
<name>A0A6M3JF54_9ZZZZ</name>
<proteinExistence type="predicted"/>
<organism evidence="1">
    <name type="scientific">viral metagenome</name>
    <dbReference type="NCBI Taxonomy" id="1070528"/>
    <lineage>
        <taxon>unclassified sequences</taxon>
        <taxon>metagenomes</taxon>
        <taxon>organismal metagenomes</taxon>
    </lineage>
</organism>
<protein>
    <submittedName>
        <fullName evidence="1">Uncharacterized protein</fullName>
    </submittedName>
</protein>